<evidence type="ECO:0000259" key="4">
    <source>
        <dbReference type="PROSITE" id="PS00498"/>
    </source>
</evidence>
<dbReference type="PROSITE" id="PS00498">
    <property type="entry name" value="TYROSINASE_2"/>
    <property type="match status" value="1"/>
</dbReference>
<dbReference type="EMBL" id="JANBVN010000173">
    <property type="protein sequence ID" value="KAJ9134874.1"/>
    <property type="molecule type" value="Genomic_DNA"/>
</dbReference>
<keyword evidence="6" id="KW-1185">Reference proteome</keyword>
<dbReference type="Pfam" id="PF00264">
    <property type="entry name" value="Tyrosinase"/>
    <property type="match status" value="1"/>
</dbReference>
<dbReference type="AlphaFoldDB" id="A0AA38RBN8"/>
<dbReference type="PROSITE" id="PS00497">
    <property type="entry name" value="TYROSINASE_1"/>
    <property type="match status" value="1"/>
</dbReference>
<dbReference type="Gene3D" id="1.10.1280.10">
    <property type="entry name" value="Di-copper center containing domain from catechol oxidase"/>
    <property type="match status" value="1"/>
</dbReference>
<reference evidence="5" key="1">
    <citation type="submission" date="2022-07" db="EMBL/GenBank/DDBJ databases">
        <title>Fungi with potential for degradation of polypropylene.</title>
        <authorList>
            <person name="Gostincar C."/>
        </authorList>
    </citation>
    <scope>NUCLEOTIDE SEQUENCE</scope>
    <source>
        <strain evidence="5">EXF-13287</strain>
    </source>
</reference>
<evidence type="ECO:0000259" key="3">
    <source>
        <dbReference type="PROSITE" id="PS00497"/>
    </source>
</evidence>
<evidence type="ECO:0000256" key="1">
    <source>
        <dbReference type="ARBA" id="ARBA00022723"/>
    </source>
</evidence>
<dbReference type="SUPFAM" id="SSF48056">
    <property type="entry name" value="Di-copper centre-containing domain"/>
    <property type="match status" value="1"/>
</dbReference>
<dbReference type="InterPro" id="IPR002227">
    <property type="entry name" value="Tyrosinase_Cu-bd"/>
</dbReference>
<dbReference type="GO" id="GO:0046872">
    <property type="term" value="F:metal ion binding"/>
    <property type="evidence" value="ECO:0007669"/>
    <property type="project" value="UniProtKB-KW"/>
</dbReference>
<proteinExistence type="predicted"/>
<dbReference type="GO" id="GO:0016491">
    <property type="term" value="F:oxidoreductase activity"/>
    <property type="evidence" value="ECO:0007669"/>
    <property type="project" value="InterPro"/>
</dbReference>
<protein>
    <submittedName>
        <fullName evidence="5">Di-copper centre-containing protein</fullName>
    </submittedName>
</protein>
<evidence type="ECO:0000313" key="6">
    <source>
        <dbReference type="Proteomes" id="UP001174691"/>
    </source>
</evidence>
<dbReference type="PANTHER" id="PTHR11474">
    <property type="entry name" value="TYROSINASE FAMILY MEMBER"/>
    <property type="match status" value="1"/>
</dbReference>
<dbReference type="PRINTS" id="PR00092">
    <property type="entry name" value="TYROSINASE"/>
</dbReference>
<sequence>MKGLTFQLFPHEKAKADAESAGVFQPQPDHATFRNNTDDKATAGVDSDAAAAGACDQPAIRVEWRDLSDDDRNAFIGAVKCLLGKPSAGPQYPGSQSRYEDLVSVHQQMTGSIHMVAQFLPWHRYYLSIYESFLREECQYGGPMPWWDESKDAADFTVSPLFTDQWFGPIPGKGPNGEETCLGTGFPITLHIGPGGDLTDRCLGRALDTSLTSQCTADFANYCNSYGDYASMESCAEGGPHAYCHNGIGGAMSDVASSPGDPVFFMHHSFIDYNWRIWQNADPARLSEVGGNTVSDGSGPQLDLEYVLTSKGLRDDITVRDVMDTQGGYLCYQYSY</sequence>
<dbReference type="PANTHER" id="PTHR11474:SF126">
    <property type="entry name" value="TYROSINASE-LIKE PROTEIN TYR-1-RELATED"/>
    <property type="match status" value="1"/>
</dbReference>
<dbReference type="InterPro" id="IPR050316">
    <property type="entry name" value="Tyrosinase/Hemocyanin"/>
</dbReference>
<feature type="domain" description="Tyrosinase copper-binding" evidence="3">
    <location>
        <begin position="114"/>
        <end position="131"/>
    </location>
</feature>
<evidence type="ECO:0000256" key="2">
    <source>
        <dbReference type="ARBA" id="ARBA00023008"/>
    </source>
</evidence>
<evidence type="ECO:0000313" key="5">
    <source>
        <dbReference type="EMBL" id="KAJ9134874.1"/>
    </source>
</evidence>
<comment type="caution">
    <text evidence="5">The sequence shown here is derived from an EMBL/GenBank/DDBJ whole genome shotgun (WGS) entry which is preliminary data.</text>
</comment>
<organism evidence="5 6">
    <name type="scientific">Coniochaeta hoffmannii</name>
    <dbReference type="NCBI Taxonomy" id="91930"/>
    <lineage>
        <taxon>Eukaryota</taxon>
        <taxon>Fungi</taxon>
        <taxon>Dikarya</taxon>
        <taxon>Ascomycota</taxon>
        <taxon>Pezizomycotina</taxon>
        <taxon>Sordariomycetes</taxon>
        <taxon>Sordariomycetidae</taxon>
        <taxon>Coniochaetales</taxon>
        <taxon>Coniochaetaceae</taxon>
        <taxon>Coniochaeta</taxon>
    </lineage>
</organism>
<keyword evidence="2" id="KW-0186">Copper</keyword>
<dbReference type="InterPro" id="IPR008922">
    <property type="entry name" value="Di-copper_centre_dom_sf"/>
</dbReference>
<feature type="domain" description="Tyrosinase copper-binding" evidence="4">
    <location>
        <begin position="261"/>
        <end position="272"/>
    </location>
</feature>
<gene>
    <name evidence="5" type="ORF">NKR19_g8474</name>
</gene>
<dbReference type="Proteomes" id="UP001174691">
    <property type="component" value="Unassembled WGS sequence"/>
</dbReference>
<accession>A0AA38RBN8</accession>
<name>A0AA38RBN8_9PEZI</name>
<keyword evidence="1" id="KW-0479">Metal-binding</keyword>